<dbReference type="EMBL" id="AGCM01000050">
    <property type="protein sequence ID" value="EHM55069.1"/>
    <property type="molecule type" value="Genomic_DNA"/>
</dbReference>
<dbReference type="STRING" id="797473.HMPREF9080_00967"/>
<accession>G9ZDZ5</accession>
<reference evidence="1 2" key="1">
    <citation type="submission" date="2011-08" db="EMBL/GenBank/DDBJ databases">
        <authorList>
            <person name="Weinstock G."/>
            <person name="Sodergren E."/>
            <person name="Clifton S."/>
            <person name="Fulton L."/>
            <person name="Fulton B."/>
            <person name="Courtney L."/>
            <person name="Fronick C."/>
            <person name="Harrison M."/>
            <person name="Strong C."/>
            <person name="Farmer C."/>
            <person name="Delahaunty K."/>
            <person name="Markovic C."/>
            <person name="Hall O."/>
            <person name="Minx P."/>
            <person name="Tomlinson C."/>
            <person name="Mitreva M."/>
            <person name="Hou S."/>
            <person name="Chen J."/>
            <person name="Wollam A."/>
            <person name="Pepin K.H."/>
            <person name="Johnson M."/>
            <person name="Bhonagiri V."/>
            <person name="Zhang X."/>
            <person name="Suruliraj S."/>
            <person name="Warren W."/>
            <person name="Chinwalla A."/>
            <person name="Mardis E.R."/>
            <person name="Wilson R.K."/>
        </authorList>
    </citation>
    <scope>NUCLEOTIDE SEQUENCE [LARGE SCALE GENOMIC DNA]</scope>
    <source>
        <strain evidence="1 2">F0432</strain>
    </source>
</reference>
<evidence type="ECO:0000313" key="2">
    <source>
        <dbReference type="Proteomes" id="UP000004750"/>
    </source>
</evidence>
<dbReference type="AlphaFoldDB" id="G9ZDZ5"/>
<evidence type="ECO:0000313" key="1">
    <source>
        <dbReference type="EMBL" id="EHM55069.1"/>
    </source>
</evidence>
<comment type="caution">
    <text evidence="1">The sequence shown here is derived from an EMBL/GenBank/DDBJ whole genome shotgun (WGS) entry which is preliminary data.</text>
</comment>
<gene>
    <name evidence="1" type="ORF">HMPREF9080_00967</name>
</gene>
<organism evidence="1 2">
    <name type="scientific">Cardiobacterium valvarum F0432</name>
    <dbReference type="NCBI Taxonomy" id="797473"/>
    <lineage>
        <taxon>Bacteria</taxon>
        <taxon>Pseudomonadati</taxon>
        <taxon>Pseudomonadota</taxon>
        <taxon>Gammaproteobacteria</taxon>
        <taxon>Cardiobacteriales</taxon>
        <taxon>Cardiobacteriaceae</taxon>
        <taxon>Cardiobacterium</taxon>
    </lineage>
</organism>
<dbReference type="Proteomes" id="UP000004750">
    <property type="component" value="Unassembled WGS sequence"/>
</dbReference>
<sequence length="43" mass="4909">MRRAYTACRHTKPSCPSTCKLWDEPSTAAKHSAIRKSVGYRKQ</sequence>
<dbReference type="HOGENOM" id="CLU_3231276_0_0_6"/>
<protein>
    <submittedName>
        <fullName evidence="1">Uncharacterized protein</fullName>
    </submittedName>
</protein>
<name>G9ZDZ5_9GAMM</name>
<proteinExistence type="predicted"/>